<dbReference type="PANTHER" id="PTHR37422">
    <property type="entry name" value="TEICHURONIC ACID BIOSYNTHESIS PROTEIN TUAE"/>
    <property type="match status" value="1"/>
</dbReference>
<keyword evidence="3 5" id="KW-1133">Transmembrane helix</keyword>
<reference evidence="7 8" key="1">
    <citation type="submission" date="2016-10" db="EMBL/GenBank/DDBJ databases">
        <authorList>
            <person name="Varghese N."/>
            <person name="Submissions S."/>
        </authorList>
    </citation>
    <scope>NUCLEOTIDE SEQUENCE [LARGE SCALE GENOMIC DNA]</scope>
    <source>
        <strain evidence="7 8">DSM 17997</strain>
    </source>
</reference>
<comment type="subcellular location">
    <subcellularLocation>
        <location evidence="1">Membrane</location>
        <topology evidence="1">Multi-pass membrane protein</topology>
    </subcellularLocation>
</comment>
<feature type="transmembrane region" description="Helical" evidence="5">
    <location>
        <begin position="91"/>
        <end position="109"/>
    </location>
</feature>
<dbReference type="Pfam" id="PF04932">
    <property type="entry name" value="Wzy_C"/>
    <property type="match status" value="1"/>
</dbReference>
<comment type="caution">
    <text evidence="7">The sequence shown here is derived from an EMBL/GenBank/DDBJ whole genome shotgun (WGS) entry which is preliminary data.</text>
</comment>
<accession>A0A1H3S406</accession>
<feature type="transmembrane region" description="Helical" evidence="5">
    <location>
        <begin position="365"/>
        <end position="390"/>
    </location>
</feature>
<feature type="transmembrane region" description="Helical" evidence="5">
    <location>
        <begin position="204"/>
        <end position="224"/>
    </location>
</feature>
<keyword evidence="4 5" id="KW-0472">Membrane</keyword>
<proteinExistence type="predicted"/>
<organism evidence="7 8">
    <name type="scientific">Rhodonellum ikkaensis</name>
    <dbReference type="NCBI Taxonomy" id="336829"/>
    <lineage>
        <taxon>Bacteria</taxon>
        <taxon>Pseudomonadati</taxon>
        <taxon>Bacteroidota</taxon>
        <taxon>Cytophagia</taxon>
        <taxon>Cytophagales</taxon>
        <taxon>Cytophagaceae</taxon>
        <taxon>Rhodonellum</taxon>
    </lineage>
</organism>
<feature type="transmembrane region" description="Helical" evidence="5">
    <location>
        <begin position="121"/>
        <end position="142"/>
    </location>
</feature>
<feature type="transmembrane region" description="Helical" evidence="5">
    <location>
        <begin position="54"/>
        <end position="79"/>
    </location>
</feature>
<evidence type="ECO:0000256" key="5">
    <source>
        <dbReference type="SAM" id="Phobius"/>
    </source>
</evidence>
<evidence type="ECO:0000313" key="7">
    <source>
        <dbReference type="EMBL" id="SDZ32662.1"/>
    </source>
</evidence>
<feature type="transmembrane region" description="Helical" evidence="5">
    <location>
        <begin position="273"/>
        <end position="292"/>
    </location>
</feature>
<dbReference type="RefSeq" id="WP_019598618.1">
    <property type="nucleotide sequence ID" value="NZ_FNQC01000010.1"/>
</dbReference>
<evidence type="ECO:0000256" key="4">
    <source>
        <dbReference type="ARBA" id="ARBA00023136"/>
    </source>
</evidence>
<feature type="transmembrane region" description="Helical" evidence="5">
    <location>
        <begin position="402"/>
        <end position="421"/>
    </location>
</feature>
<keyword evidence="8" id="KW-1185">Reference proteome</keyword>
<dbReference type="InterPro" id="IPR007016">
    <property type="entry name" value="O-antigen_ligase-rel_domated"/>
</dbReference>
<dbReference type="EMBL" id="FNQC01000010">
    <property type="protein sequence ID" value="SDZ32662.1"/>
    <property type="molecule type" value="Genomic_DNA"/>
</dbReference>
<evidence type="ECO:0000313" key="8">
    <source>
        <dbReference type="Proteomes" id="UP000199663"/>
    </source>
</evidence>
<feature type="transmembrane region" description="Helical" evidence="5">
    <location>
        <begin position="236"/>
        <end position="267"/>
    </location>
</feature>
<evidence type="ECO:0000256" key="2">
    <source>
        <dbReference type="ARBA" id="ARBA00022692"/>
    </source>
</evidence>
<dbReference type="GO" id="GO:0016874">
    <property type="term" value="F:ligase activity"/>
    <property type="evidence" value="ECO:0007669"/>
    <property type="project" value="UniProtKB-KW"/>
</dbReference>
<feature type="transmembrane region" description="Helical" evidence="5">
    <location>
        <begin position="12"/>
        <end position="34"/>
    </location>
</feature>
<keyword evidence="2 5" id="KW-0812">Transmembrane</keyword>
<dbReference type="InterPro" id="IPR051533">
    <property type="entry name" value="WaaL-like"/>
</dbReference>
<keyword evidence="7" id="KW-0436">Ligase</keyword>
<name>A0A1H3S406_9BACT</name>
<dbReference type="Proteomes" id="UP000199663">
    <property type="component" value="Unassembled WGS sequence"/>
</dbReference>
<evidence type="ECO:0000256" key="3">
    <source>
        <dbReference type="ARBA" id="ARBA00022989"/>
    </source>
</evidence>
<gene>
    <name evidence="7" type="ORF">SAMN05444412_11090</name>
</gene>
<dbReference type="PANTHER" id="PTHR37422:SF13">
    <property type="entry name" value="LIPOPOLYSACCHARIDE BIOSYNTHESIS PROTEIN PA4999-RELATED"/>
    <property type="match status" value="1"/>
</dbReference>
<feature type="transmembrane region" description="Helical" evidence="5">
    <location>
        <begin position="149"/>
        <end position="166"/>
    </location>
</feature>
<evidence type="ECO:0000259" key="6">
    <source>
        <dbReference type="Pfam" id="PF04932"/>
    </source>
</evidence>
<evidence type="ECO:0000256" key="1">
    <source>
        <dbReference type="ARBA" id="ARBA00004141"/>
    </source>
</evidence>
<protein>
    <submittedName>
        <fullName evidence="7">O-Antigen ligase</fullName>
    </submittedName>
</protein>
<feature type="domain" description="O-antigen ligase-related" evidence="6">
    <location>
        <begin position="238"/>
        <end position="377"/>
    </location>
</feature>
<sequence length="463" mass="50551">MAIVFGLLVAKAQFIGIGLIFIIIPLLIVMYFIFQYPLFGLFLAFNLAFVGNGLSRYIPIPFGLLLDAVIFVSVFLSLVKSDPSGRQSLNSAPFYVFFVWFVYTTLQVLNPQAVSLTAWFYAVRGTSFNFLFIIIICLIYLKDKKHLEIFLYTWLAWSVLAVLWGLKQKMIGLDGAENAWLAAGNASTHILHGKLRVFSFFSDAGQFGASMAQAALVFAIIAIGPGSKTKKILFGLGGLLCLYGMLISGTRGALIVPAGGGFVYLLVNKNFKVLILGAIVAASAFGVLKYTYIGQGNYDIQRLRSALDPEDASLNVRKDNQKIFAKYLADKPFGGGIGSAGYFGLRFSPDTLLANTPTDSWYVRIWAETGIVGLVIHVAGILIILGLGFFKIFNIDDPGLRNTMGALLAGLTGIVLASYGNSIIGQYPSNIICFISIPLIWKAYLWDTKPDEPQDQTKASHSS</sequence>